<dbReference type="AlphaFoldDB" id="A0A399G503"/>
<dbReference type="Proteomes" id="UP000265719">
    <property type="component" value="Chromosome"/>
</dbReference>
<dbReference type="Gene3D" id="3.40.50.300">
    <property type="entry name" value="P-loop containing nucleotide triphosphate hydrolases"/>
    <property type="match status" value="1"/>
</dbReference>
<protein>
    <submittedName>
        <fullName evidence="1">AAA family ATPase</fullName>
    </submittedName>
</protein>
<name>A0A399G503_9ACTN</name>
<gene>
    <name evidence="1" type="ORF">NI17_017720</name>
</gene>
<dbReference type="RefSeq" id="WP_119267690.1">
    <property type="nucleotide sequence ID" value="NZ_CP063196.1"/>
</dbReference>
<evidence type="ECO:0000313" key="1">
    <source>
        <dbReference type="EMBL" id="UOE18635.1"/>
    </source>
</evidence>
<dbReference type="InterPro" id="IPR027417">
    <property type="entry name" value="P-loop_NTPase"/>
</dbReference>
<keyword evidence="2" id="KW-1185">Reference proteome</keyword>
<sequence>MNPLICARCGAYTDTPVVAPDGPVLHCVECGHRQPFRRLPLFSVTGPSGTGKSTVGRLLTEWLSDRYVVLEQDVLWVAGLRDASHDHRTFRSTWLRMIAMIHQSGRPVVLCGTVVPPEFEPLPERALFSEIRYLSLMCDPDVLAERLRARPAWREWDEPRIAEMLEYAEWIRANAATMSPPMSLLDTTNAPVEETAKAVCSWVTGEPRPLDRQQR</sequence>
<dbReference type="Pfam" id="PF13238">
    <property type="entry name" value="AAA_18"/>
    <property type="match status" value="1"/>
</dbReference>
<dbReference type="EMBL" id="CP063196">
    <property type="protein sequence ID" value="UOE18635.1"/>
    <property type="molecule type" value="Genomic_DNA"/>
</dbReference>
<reference evidence="1" key="1">
    <citation type="submission" date="2020-10" db="EMBL/GenBank/DDBJ databases">
        <title>De novo genome project of the cellulose decomposer Thermobifida halotolerans type strain.</title>
        <authorList>
            <person name="Nagy I."/>
            <person name="Horvath B."/>
            <person name="Kukolya J."/>
            <person name="Nagy I."/>
            <person name="Orsini M."/>
        </authorList>
    </citation>
    <scope>NUCLEOTIDE SEQUENCE</scope>
    <source>
        <strain evidence="1">DSM 44931</strain>
    </source>
</reference>
<accession>A0A399G503</accession>
<dbReference type="SUPFAM" id="SSF52540">
    <property type="entry name" value="P-loop containing nucleoside triphosphate hydrolases"/>
    <property type="match status" value="1"/>
</dbReference>
<evidence type="ECO:0000313" key="2">
    <source>
        <dbReference type="Proteomes" id="UP000265719"/>
    </source>
</evidence>
<dbReference type="KEGG" id="thao:NI17_017720"/>
<organism evidence="1 2">
    <name type="scientific">Thermobifida halotolerans</name>
    <dbReference type="NCBI Taxonomy" id="483545"/>
    <lineage>
        <taxon>Bacteria</taxon>
        <taxon>Bacillati</taxon>
        <taxon>Actinomycetota</taxon>
        <taxon>Actinomycetes</taxon>
        <taxon>Streptosporangiales</taxon>
        <taxon>Nocardiopsidaceae</taxon>
        <taxon>Thermobifida</taxon>
    </lineage>
</organism>
<proteinExistence type="predicted"/>
<dbReference type="CDD" id="cd02019">
    <property type="entry name" value="NK"/>
    <property type="match status" value="1"/>
</dbReference>